<dbReference type="PROSITE" id="PS50293">
    <property type="entry name" value="TPR_REGION"/>
    <property type="match status" value="1"/>
</dbReference>
<feature type="repeat" description="TPR" evidence="3">
    <location>
        <begin position="234"/>
        <end position="267"/>
    </location>
</feature>
<sequence>MADSDRPLERARALAAAGRRDEALAMVLPLSQAGDPDAALALSSLRRSAGDEAAAFDSLREFVANPACRQRMVEMLLGERRNAEALRVLDHGGSMTGCAGHVAAAIKAHLAGDFRTALSEARLASELEPGNAVAHNHAARALHNLGRSVEARSALERAVALDPDYAEAWHNLGHVLRAMGQAHAAIDAFRRALEIAPGYRSARLNLAITLFEIQHADEALATFEQLLADGRADAEALVGSGLCLHLLGQATQARDRYLQALRLVPQHPAAWYYLGSVLNELGDVAGAHDALQRALAINPRDADAWAELAEVHELSNRLDEAQQAVAAGLAIAPDHPQLNIEAAKLLRRQHDPRGAELRLRALDARRMQPRVRQQFLYELGTVLDRLGRFEDAWQAFVQANTLASQSVRARAIEPGRWLRGVEALSAWLDRGAPGIEASEDGGADQGQDLCFLVGFPRSGTTLLDTILGAHPAITLLEEKPTLVPVIQALQRHPDGYPDALASLEENQRDELRRYYREALARHGATAGTLVVDKLPLRIIHLGLVQALFPRARVLLSLRHPCDVVLSNFMQQFAVNEAFVNFYSLADSVRMYDAVFGLWERLRPRLRLPIMEVRYEELVDSPERVAAAALGFLGLDWDPGLLETSRRTSGRERITTNSYHQVAEPIYRHSVGRWLHYRSHFTLHLPVLRPHVERLGYGQV</sequence>
<name>A0A5B2ZF72_9GAMM</name>
<dbReference type="Pfam" id="PF14559">
    <property type="entry name" value="TPR_19"/>
    <property type="match status" value="3"/>
</dbReference>
<dbReference type="PROSITE" id="PS50005">
    <property type="entry name" value="TPR"/>
    <property type="match status" value="3"/>
</dbReference>
<reference evidence="4 5" key="2">
    <citation type="submission" date="2019-09" db="EMBL/GenBank/DDBJ databases">
        <authorList>
            <person name="Mazur A."/>
        </authorList>
    </citation>
    <scope>NUCLEOTIDE SEQUENCE [LARGE SCALE GENOMIC DNA]</scope>
    <source>
        <strain evidence="4 5">3729k</strain>
    </source>
</reference>
<organism evidence="4 5">
    <name type="scientific">Arenimonas fontis</name>
    <dbReference type="NCBI Taxonomy" id="2608255"/>
    <lineage>
        <taxon>Bacteria</taxon>
        <taxon>Pseudomonadati</taxon>
        <taxon>Pseudomonadota</taxon>
        <taxon>Gammaproteobacteria</taxon>
        <taxon>Lysobacterales</taxon>
        <taxon>Lysobacteraceae</taxon>
        <taxon>Arenimonas</taxon>
    </lineage>
</organism>
<keyword evidence="1" id="KW-0677">Repeat</keyword>
<dbReference type="InterPro" id="IPR019734">
    <property type="entry name" value="TPR_rpt"/>
</dbReference>
<evidence type="ECO:0000256" key="3">
    <source>
        <dbReference type="PROSITE-ProRule" id="PRU00339"/>
    </source>
</evidence>
<dbReference type="SUPFAM" id="SSF48452">
    <property type="entry name" value="TPR-like"/>
    <property type="match status" value="1"/>
</dbReference>
<feature type="repeat" description="TPR" evidence="3">
    <location>
        <begin position="268"/>
        <end position="301"/>
    </location>
</feature>
<dbReference type="Pfam" id="PF13469">
    <property type="entry name" value="Sulfotransfer_3"/>
    <property type="match status" value="1"/>
</dbReference>
<dbReference type="Gene3D" id="3.40.50.300">
    <property type="entry name" value="P-loop containing nucleotide triphosphate hydrolases"/>
    <property type="match status" value="1"/>
</dbReference>
<evidence type="ECO:0000256" key="2">
    <source>
        <dbReference type="ARBA" id="ARBA00022803"/>
    </source>
</evidence>
<dbReference type="PANTHER" id="PTHR45586:SF1">
    <property type="entry name" value="LIPOPOLYSACCHARIDE ASSEMBLY PROTEIN B"/>
    <property type="match status" value="1"/>
</dbReference>
<dbReference type="InterPro" id="IPR027417">
    <property type="entry name" value="P-loop_NTPase"/>
</dbReference>
<evidence type="ECO:0000313" key="5">
    <source>
        <dbReference type="Proteomes" id="UP000322165"/>
    </source>
</evidence>
<evidence type="ECO:0000313" key="4">
    <source>
        <dbReference type="EMBL" id="KAA2285742.1"/>
    </source>
</evidence>
<dbReference type="InterPro" id="IPR051012">
    <property type="entry name" value="CellSynth/LPSAsmb/PSIAsmb"/>
</dbReference>
<dbReference type="Pfam" id="PF13432">
    <property type="entry name" value="TPR_16"/>
    <property type="match status" value="1"/>
</dbReference>
<dbReference type="SUPFAM" id="SSF52540">
    <property type="entry name" value="P-loop containing nucleoside triphosphate hydrolases"/>
    <property type="match status" value="1"/>
</dbReference>
<dbReference type="EMBL" id="VUOD01000002">
    <property type="protein sequence ID" value="KAA2285742.1"/>
    <property type="molecule type" value="Genomic_DNA"/>
</dbReference>
<dbReference type="PANTHER" id="PTHR45586">
    <property type="entry name" value="TPR REPEAT-CONTAINING PROTEIN PA4667"/>
    <property type="match status" value="1"/>
</dbReference>
<proteinExistence type="predicted"/>
<keyword evidence="2 3" id="KW-0802">TPR repeat</keyword>
<dbReference type="Gene3D" id="1.25.40.10">
    <property type="entry name" value="Tetratricopeptide repeat domain"/>
    <property type="match status" value="3"/>
</dbReference>
<protein>
    <submittedName>
        <fullName evidence="4">Tetratricopeptide repeat protein</fullName>
    </submittedName>
</protein>
<evidence type="ECO:0000256" key="1">
    <source>
        <dbReference type="ARBA" id="ARBA00022737"/>
    </source>
</evidence>
<dbReference type="Proteomes" id="UP000322165">
    <property type="component" value="Unassembled WGS sequence"/>
</dbReference>
<dbReference type="RefSeq" id="WP_149859843.1">
    <property type="nucleotide sequence ID" value="NZ_VUOD01000002.1"/>
</dbReference>
<comment type="caution">
    <text evidence="4">The sequence shown here is derived from an EMBL/GenBank/DDBJ whole genome shotgun (WGS) entry which is preliminary data.</text>
</comment>
<gene>
    <name evidence="4" type="ORF">F0415_03725</name>
</gene>
<dbReference type="InterPro" id="IPR011990">
    <property type="entry name" value="TPR-like_helical_dom_sf"/>
</dbReference>
<reference evidence="4 5" key="1">
    <citation type="submission" date="2019-09" db="EMBL/GenBank/DDBJ databases">
        <title>Arenimonas chukotkensis sp. nov., a bacterium isolated from Chukotka hot spring, Arctic region, Russia.</title>
        <authorList>
            <person name="Zayulina K.S."/>
            <person name="Prokofeva M.I."/>
            <person name="Elcheninov A.G."/>
            <person name="Novikov A."/>
            <person name="Kochetkova T.V."/>
            <person name="Kublanov I.V."/>
        </authorList>
    </citation>
    <scope>NUCLEOTIDE SEQUENCE [LARGE SCALE GENOMIC DNA]</scope>
    <source>
        <strain evidence="4 5">3729k</strain>
    </source>
</reference>
<dbReference type="SMART" id="SM00028">
    <property type="entry name" value="TPR"/>
    <property type="match status" value="6"/>
</dbReference>
<dbReference type="AlphaFoldDB" id="A0A5B2ZF72"/>
<accession>A0A5B2ZF72</accession>
<keyword evidence="5" id="KW-1185">Reference proteome</keyword>
<feature type="repeat" description="TPR" evidence="3">
    <location>
        <begin position="166"/>
        <end position="199"/>
    </location>
</feature>